<keyword evidence="2" id="KW-1185">Reference proteome</keyword>
<reference evidence="1 2" key="1">
    <citation type="journal article" date="2018" name="BMC Genomics">
        <title>Genomic comparison of Trypanosoma conorhini and Trypanosoma rangeli to Trypanosoma cruzi strains of high and low virulence.</title>
        <authorList>
            <person name="Bradwell K.R."/>
            <person name="Koparde V.N."/>
            <person name="Matveyev A.V."/>
            <person name="Serrano M.G."/>
            <person name="Alves J.M."/>
            <person name="Parikh H."/>
            <person name="Huang B."/>
            <person name="Lee V."/>
            <person name="Espinosa-Alvarez O."/>
            <person name="Ortiz P.A."/>
            <person name="Costa-Martins A.G."/>
            <person name="Teixeira M.M."/>
            <person name="Buck G.A."/>
        </authorList>
    </citation>
    <scope>NUCLEOTIDE SEQUENCE [LARGE SCALE GENOMIC DNA]</scope>
    <source>
        <strain evidence="1 2">025E</strain>
    </source>
</reference>
<dbReference type="RefSeq" id="XP_029228513.1">
    <property type="nucleotide sequence ID" value="XM_029371409.1"/>
</dbReference>
<evidence type="ECO:0000313" key="1">
    <source>
        <dbReference type="EMBL" id="RNF18497.1"/>
    </source>
</evidence>
<gene>
    <name evidence="1" type="ORF">Tco025E_04499</name>
</gene>
<dbReference type="OrthoDB" id="270586at2759"/>
<sequence>MSPDTFYAVASTVEVYATRGSCERGWRIDAKECDAPPNRLNGFPFATEEGVGVHLSCSKGEFTVSADVSSNPKATWRDFLPSVSWTRSVRGQQHAFLLRLATTPLVSYALCHPQFTCSSEVKFMDGCRSRFTASTRLSEKSQLGAGAEYDPSRSGLIDYTVALSRVGCSSVWGGDFVLQYNATRGAAVHTRIPVKPLLSAVALVERKRVLVGVEARSPCGAQMLMNVDLVGSRAMLAVIRNLDDIWKLTLNYSAPLPGGSSAPARFGLVFTNQDVP</sequence>
<protein>
    <submittedName>
        <fullName evidence="1">Uncharacterized protein</fullName>
    </submittedName>
</protein>
<evidence type="ECO:0000313" key="2">
    <source>
        <dbReference type="Proteomes" id="UP000284403"/>
    </source>
</evidence>
<name>A0A422PLA1_9TRYP</name>
<dbReference type="GeneID" id="40318110"/>
<organism evidence="1 2">
    <name type="scientific">Trypanosoma conorhini</name>
    <dbReference type="NCBI Taxonomy" id="83891"/>
    <lineage>
        <taxon>Eukaryota</taxon>
        <taxon>Discoba</taxon>
        <taxon>Euglenozoa</taxon>
        <taxon>Kinetoplastea</taxon>
        <taxon>Metakinetoplastina</taxon>
        <taxon>Trypanosomatida</taxon>
        <taxon>Trypanosomatidae</taxon>
        <taxon>Trypanosoma</taxon>
    </lineage>
</organism>
<comment type="caution">
    <text evidence="1">The sequence shown here is derived from an EMBL/GenBank/DDBJ whole genome shotgun (WGS) entry which is preliminary data.</text>
</comment>
<proteinExistence type="predicted"/>
<dbReference type="Proteomes" id="UP000284403">
    <property type="component" value="Unassembled WGS sequence"/>
</dbReference>
<dbReference type="AlphaFoldDB" id="A0A422PLA1"/>
<dbReference type="EMBL" id="MKKU01000230">
    <property type="protein sequence ID" value="RNF18497.1"/>
    <property type="molecule type" value="Genomic_DNA"/>
</dbReference>
<accession>A0A422PLA1</accession>